<feature type="transmembrane region" description="Helical" evidence="1">
    <location>
        <begin position="184"/>
        <end position="200"/>
    </location>
</feature>
<evidence type="ECO:0000256" key="1">
    <source>
        <dbReference type="SAM" id="Phobius"/>
    </source>
</evidence>
<evidence type="ECO:0000313" key="2">
    <source>
        <dbReference type="EMBL" id="RYP82428.1"/>
    </source>
</evidence>
<accession>A0A4Q4Z4S9</accession>
<organism evidence="2 3">
    <name type="scientific">Nocardioides guangzhouensis</name>
    <dbReference type="NCBI Taxonomy" id="2497878"/>
    <lineage>
        <taxon>Bacteria</taxon>
        <taxon>Bacillati</taxon>
        <taxon>Actinomycetota</taxon>
        <taxon>Actinomycetes</taxon>
        <taxon>Propionibacteriales</taxon>
        <taxon>Nocardioidaceae</taxon>
        <taxon>Nocardioides</taxon>
    </lineage>
</organism>
<dbReference type="RefSeq" id="WP_134720580.1">
    <property type="nucleotide sequence ID" value="NZ_SDKM01000047.1"/>
</dbReference>
<reference evidence="2 3" key="1">
    <citation type="submission" date="2019-01" db="EMBL/GenBank/DDBJ databases">
        <title>Nocardioides guangzhouensis sp. nov., an actinobacterium isolated from soil.</title>
        <authorList>
            <person name="Fu Y."/>
            <person name="Cai Y."/>
            <person name="Lin Z."/>
            <person name="Chen P."/>
        </authorList>
    </citation>
    <scope>NUCLEOTIDE SEQUENCE [LARGE SCALE GENOMIC DNA]</scope>
    <source>
        <strain evidence="2 3">130</strain>
    </source>
</reference>
<sequence length="533" mass="56486">MTTSDLAHSRNRLPGGPDGRLARWSEAVARSGTRRLVAITAVVAMLMRFPGLLWPLRPDEAGFTLVARHWHPEPDSLYGLYFVDRPPSLIALVRLSDAIGGPLFIRVIGALAAALLVLVAARTAYLVGGDRAARWTAVGTAAVAGNTMIDAVAAKGEILGIPLVVASFWLALEALRVLPGSRRAAVLLAFAAGLTGTAAVGLKQNMVTGLVFGGVLLLGSALRREVSWPGFARLSAAALAGAAVPVAATVAWCLAAGVHLHTLWYAVYGFRSDALEVIKTGSAAAPFGRLLLLAVIFVATGMLAVLVLFLRHLPGLWRSEPVLTVATLAVLAVDGAGVVLGGSYWRTYLLGLVPAVVLSLALLVGLPDRRGVWMRRVIGVAVASCLLSLVGWVVNNQFAVEPPTETYTGQAIGAASEPGDTIVVFGGRSDIVIASGLESPYAYLWSLPMRTLDPGLDRLVALLDGPHRPTWFVESIPFESWTGTGNPALRDVLDRHYEPHGDGCGHRIYLRNDVSRPVPEPDCGASWLWSMAQ</sequence>
<keyword evidence="1" id="KW-0812">Transmembrane</keyword>
<feature type="transmembrane region" description="Helical" evidence="1">
    <location>
        <begin position="373"/>
        <end position="394"/>
    </location>
</feature>
<keyword evidence="3" id="KW-1185">Reference proteome</keyword>
<proteinExistence type="predicted"/>
<keyword evidence="1" id="KW-1133">Transmembrane helix</keyword>
<evidence type="ECO:0000313" key="3">
    <source>
        <dbReference type="Proteomes" id="UP000295198"/>
    </source>
</evidence>
<dbReference type="Proteomes" id="UP000295198">
    <property type="component" value="Unassembled WGS sequence"/>
</dbReference>
<feature type="transmembrane region" description="Helical" evidence="1">
    <location>
        <begin position="234"/>
        <end position="267"/>
    </location>
</feature>
<gene>
    <name evidence="2" type="ORF">EKO23_21730</name>
</gene>
<evidence type="ECO:0008006" key="4">
    <source>
        <dbReference type="Google" id="ProtNLM"/>
    </source>
</evidence>
<feature type="transmembrane region" description="Helical" evidence="1">
    <location>
        <begin position="159"/>
        <end position="177"/>
    </location>
</feature>
<keyword evidence="1" id="KW-0472">Membrane</keyword>
<feature type="transmembrane region" description="Helical" evidence="1">
    <location>
        <begin position="103"/>
        <end position="121"/>
    </location>
</feature>
<dbReference type="OrthoDB" id="3778591at2"/>
<feature type="transmembrane region" description="Helical" evidence="1">
    <location>
        <begin position="133"/>
        <end position="153"/>
    </location>
</feature>
<feature type="transmembrane region" description="Helical" evidence="1">
    <location>
        <begin position="206"/>
        <end position="222"/>
    </location>
</feature>
<feature type="transmembrane region" description="Helical" evidence="1">
    <location>
        <begin position="322"/>
        <end position="342"/>
    </location>
</feature>
<dbReference type="AlphaFoldDB" id="A0A4Q4Z4S9"/>
<name>A0A4Q4Z4S9_9ACTN</name>
<feature type="transmembrane region" description="Helical" evidence="1">
    <location>
        <begin position="348"/>
        <end position="366"/>
    </location>
</feature>
<protein>
    <recommendedName>
        <fullName evidence="4">Glycosyltransferase RgtA/B/C/D-like domain-containing protein</fullName>
    </recommendedName>
</protein>
<feature type="transmembrane region" description="Helical" evidence="1">
    <location>
        <begin position="36"/>
        <end position="56"/>
    </location>
</feature>
<comment type="caution">
    <text evidence="2">The sequence shown here is derived from an EMBL/GenBank/DDBJ whole genome shotgun (WGS) entry which is preliminary data.</text>
</comment>
<dbReference type="EMBL" id="SDKM01000047">
    <property type="protein sequence ID" value="RYP82428.1"/>
    <property type="molecule type" value="Genomic_DNA"/>
</dbReference>
<feature type="transmembrane region" description="Helical" evidence="1">
    <location>
        <begin position="287"/>
        <end position="310"/>
    </location>
</feature>